<feature type="domain" description="FlgD/Vpr Ig-like" evidence="6">
    <location>
        <begin position="108"/>
        <end position="171"/>
    </location>
</feature>
<name>A0ABW4JYR4_9HYPH</name>
<dbReference type="Proteomes" id="UP001597327">
    <property type="component" value="Unassembled WGS sequence"/>
</dbReference>
<dbReference type="InterPro" id="IPR025965">
    <property type="entry name" value="FlgD/Vpr_Ig-like"/>
</dbReference>
<evidence type="ECO:0000256" key="1">
    <source>
        <dbReference type="ARBA" id="ARBA00010577"/>
    </source>
</evidence>
<organism evidence="8 9">
    <name type="scientific">Roseibium aestuarii</name>
    <dbReference type="NCBI Taxonomy" id="2600299"/>
    <lineage>
        <taxon>Bacteria</taxon>
        <taxon>Pseudomonadati</taxon>
        <taxon>Pseudomonadota</taxon>
        <taxon>Alphaproteobacteria</taxon>
        <taxon>Hyphomicrobiales</taxon>
        <taxon>Stappiaceae</taxon>
        <taxon>Roseibium</taxon>
    </lineage>
</organism>
<evidence type="ECO:0000313" key="9">
    <source>
        <dbReference type="Proteomes" id="UP001597327"/>
    </source>
</evidence>
<dbReference type="InterPro" id="IPR005648">
    <property type="entry name" value="FlgD"/>
</dbReference>
<dbReference type="InterPro" id="IPR025963">
    <property type="entry name" value="FLgD_Tudor"/>
</dbReference>
<reference evidence="9" key="1">
    <citation type="journal article" date="2019" name="Int. J. Syst. Evol. Microbiol.">
        <title>The Global Catalogue of Microorganisms (GCM) 10K type strain sequencing project: providing services to taxonomists for standard genome sequencing and annotation.</title>
        <authorList>
            <consortium name="The Broad Institute Genomics Platform"/>
            <consortium name="The Broad Institute Genome Sequencing Center for Infectious Disease"/>
            <person name="Wu L."/>
            <person name="Ma J."/>
        </authorList>
    </citation>
    <scope>NUCLEOTIDE SEQUENCE [LARGE SCALE GENOMIC DNA]</scope>
    <source>
        <strain evidence="9">JCM 3369</strain>
    </source>
</reference>
<evidence type="ECO:0000256" key="4">
    <source>
        <dbReference type="ARBA" id="ARBA00024746"/>
    </source>
</evidence>
<dbReference type="Pfam" id="PF13861">
    <property type="entry name" value="FLgD_tudor"/>
    <property type="match status" value="1"/>
</dbReference>
<evidence type="ECO:0000313" key="8">
    <source>
        <dbReference type="EMBL" id="MFD1696288.1"/>
    </source>
</evidence>
<evidence type="ECO:0000256" key="2">
    <source>
        <dbReference type="ARBA" id="ARBA00016013"/>
    </source>
</evidence>
<dbReference type="Gene3D" id="2.60.40.4070">
    <property type="match status" value="1"/>
</dbReference>
<dbReference type="Pfam" id="PF03963">
    <property type="entry name" value="FlgD"/>
    <property type="match status" value="1"/>
</dbReference>
<evidence type="ECO:0000259" key="7">
    <source>
        <dbReference type="Pfam" id="PF13861"/>
    </source>
</evidence>
<comment type="similarity">
    <text evidence="1 5">Belongs to the FlgD family.</text>
</comment>
<evidence type="ECO:0000256" key="3">
    <source>
        <dbReference type="ARBA" id="ARBA00022795"/>
    </source>
</evidence>
<keyword evidence="3 5" id="KW-1005">Bacterial flagellum biogenesis</keyword>
<gene>
    <name evidence="8" type="ORF">ACFSC7_12235</name>
</gene>
<dbReference type="RefSeq" id="WP_149892815.1">
    <property type="nucleotide sequence ID" value="NZ_JBHUFA010000004.1"/>
</dbReference>
<comment type="function">
    <text evidence="4 5">Required for flagellar hook formation. May act as a scaffolding protein.</text>
</comment>
<keyword evidence="8" id="KW-0969">Cilium</keyword>
<proteinExistence type="inferred from homology"/>
<sequence>MSEVAATSSTGGASASKSTAATTGLLANYDLFLALLTTQVTNQDPLDPLDSSEYTNQLVQYSAVEQSIQTNAHLEDLLASFESSRASAYVSYLGQEVTASGDTTMLRDDNASWQYSVKEAAAGQVEVRNSLGALVYREEISVEKGKGTWSWNGTTSGGGTATEGAYTVSFELYDAKGNRETVTSQITGVVDEVNMTENSATLKIGDVEVPVTSVQSVRSTG</sequence>
<accession>A0ABW4JYR4</accession>
<evidence type="ECO:0000259" key="6">
    <source>
        <dbReference type="Pfam" id="PF13860"/>
    </source>
</evidence>
<protein>
    <recommendedName>
        <fullName evidence="2 5">Basal-body rod modification protein FlgD</fullName>
    </recommendedName>
</protein>
<keyword evidence="9" id="KW-1185">Reference proteome</keyword>
<keyword evidence="8" id="KW-0282">Flagellum</keyword>
<keyword evidence="8" id="KW-0966">Cell projection</keyword>
<dbReference type="Gene3D" id="2.30.30.910">
    <property type="match status" value="1"/>
</dbReference>
<evidence type="ECO:0000256" key="5">
    <source>
        <dbReference type="RuleBase" id="RU362076"/>
    </source>
</evidence>
<feature type="domain" description="FlgD Tudor-like" evidence="7">
    <location>
        <begin position="86"/>
        <end position="215"/>
    </location>
</feature>
<dbReference type="EMBL" id="JBHUFA010000004">
    <property type="protein sequence ID" value="MFD1696288.1"/>
    <property type="molecule type" value="Genomic_DNA"/>
</dbReference>
<dbReference type="Pfam" id="PF13860">
    <property type="entry name" value="FlgD_ig"/>
    <property type="match status" value="1"/>
</dbReference>
<comment type="caution">
    <text evidence="8">The sequence shown here is derived from an EMBL/GenBank/DDBJ whole genome shotgun (WGS) entry which is preliminary data.</text>
</comment>